<proteinExistence type="predicted"/>
<evidence type="ECO:0000256" key="4">
    <source>
        <dbReference type="ARBA" id="ARBA00022679"/>
    </source>
</evidence>
<organism evidence="10 13">
    <name type="scientific">Fusicatenibacter saccharivorans</name>
    <dbReference type="NCBI Taxonomy" id="1150298"/>
    <lineage>
        <taxon>Bacteria</taxon>
        <taxon>Bacillati</taxon>
        <taxon>Bacillota</taxon>
        <taxon>Clostridia</taxon>
        <taxon>Lachnospirales</taxon>
        <taxon>Lachnospiraceae</taxon>
        <taxon>Fusicatenibacter</taxon>
    </lineage>
</organism>
<dbReference type="Proteomes" id="UP000095709">
    <property type="component" value="Unassembled WGS sequence"/>
</dbReference>
<feature type="transmembrane region" description="Helical" evidence="8">
    <location>
        <begin position="135"/>
        <end position="155"/>
    </location>
</feature>
<keyword evidence="5 8" id="KW-0812">Transmembrane</keyword>
<dbReference type="PANTHER" id="PTHR33908:SF11">
    <property type="entry name" value="MEMBRANE PROTEIN"/>
    <property type="match status" value="1"/>
</dbReference>
<dbReference type="InterPro" id="IPR050297">
    <property type="entry name" value="LipidA_mod_glycosyltrf_83"/>
</dbReference>
<evidence type="ECO:0000313" key="14">
    <source>
        <dbReference type="Proteomes" id="UP000095709"/>
    </source>
</evidence>
<evidence type="ECO:0000256" key="7">
    <source>
        <dbReference type="ARBA" id="ARBA00023136"/>
    </source>
</evidence>
<dbReference type="RefSeq" id="WP_022462973.1">
    <property type="nucleotide sequence ID" value="NZ_CAXSRP010000004.1"/>
</dbReference>
<dbReference type="GO" id="GO:0005886">
    <property type="term" value="C:plasma membrane"/>
    <property type="evidence" value="ECO:0007669"/>
    <property type="project" value="UniProtKB-SubCell"/>
</dbReference>
<feature type="transmembrane region" description="Helical" evidence="8">
    <location>
        <begin position="232"/>
        <end position="252"/>
    </location>
</feature>
<dbReference type="GO" id="GO:0009103">
    <property type="term" value="P:lipopolysaccharide biosynthetic process"/>
    <property type="evidence" value="ECO:0007669"/>
    <property type="project" value="UniProtKB-ARBA"/>
</dbReference>
<evidence type="ECO:0000313" key="12">
    <source>
        <dbReference type="EMBL" id="MCG4766204.1"/>
    </source>
</evidence>
<keyword evidence="2" id="KW-1003">Cell membrane</keyword>
<evidence type="ECO:0000256" key="2">
    <source>
        <dbReference type="ARBA" id="ARBA00022475"/>
    </source>
</evidence>
<evidence type="ECO:0000313" key="11">
    <source>
        <dbReference type="EMBL" id="CUO80286.1"/>
    </source>
</evidence>
<keyword evidence="4" id="KW-0808">Transferase</keyword>
<evidence type="ECO:0000256" key="5">
    <source>
        <dbReference type="ARBA" id="ARBA00022692"/>
    </source>
</evidence>
<evidence type="ECO:0000256" key="8">
    <source>
        <dbReference type="SAM" id="Phobius"/>
    </source>
</evidence>
<dbReference type="AlphaFoldDB" id="A0A174DPC6"/>
<protein>
    <submittedName>
        <fullName evidence="12">Glycosyltransferase family 39 protein</fullName>
    </submittedName>
    <submittedName>
        <fullName evidence="10">Predicted membrane protein</fullName>
    </submittedName>
</protein>
<feature type="transmembrane region" description="Helical" evidence="8">
    <location>
        <begin position="381"/>
        <end position="400"/>
    </location>
</feature>
<feature type="transmembrane region" description="Helical" evidence="8">
    <location>
        <begin position="444"/>
        <end position="466"/>
    </location>
</feature>
<feature type="transmembrane region" description="Helical" evidence="8">
    <location>
        <begin position="12"/>
        <end position="30"/>
    </location>
</feature>
<feature type="domain" description="Glycosyltransferase RgtA/B/C/D-like" evidence="9">
    <location>
        <begin position="84"/>
        <end position="249"/>
    </location>
</feature>
<dbReference type="Proteomes" id="UP001199915">
    <property type="component" value="Unassembled WGS sequence"/>
</dbReference>
<evidence type="ECO:0000256" key="6">
    <source>
        <dbReference type="ARBA" id="ARBA00022989"/>
    </source>
</evidence>
<dbReference type="Pfam" id="PF13231">
    <property type="entry name" value="PMT_2"/>
    <property type="match status" value="1"/>
</dbReference>
<dbReference type="GO" id="GO:0016763">
    <property type="term" value="F:pentosyltransferase activity"/>
    <property type="evidence" value="ECO:0007669"/>
    <property type="project" value="TreeGrafter"/>
</dbReference>
<dbReference type="OrthoDB" id="6052932at2"/>
<evidence type="ECO:0000313" key="13">
    <source>
        <dbReference type="Proteomes" id="UP000095706"/>
    </source>
</evidence>
<dbReference type="InterPro" id="IPR038731">
    <property type="entry name" value="RgtA/B/C-like"/>
</dbReference>
<evidence type="ECO:0000313" key="10">
    <source>
        <dbReference type="EMBL" id="CUO27077.1"/>
    </source>
</evidence>
<keyword evidence="3" id="KW-0328">Glycosyltransferase</keyword>
<feature type="transmembrane region" description="Helical" evidence="8">
    <location>
        <begin position="327"/>
        <end position="348"/>
    </location>
</feature>
<keyword evidence="6 8" id="KW-1133">Transmembrane helix</keyword>
<keyword evidence="7 8" id="KW-0472">Membrane</keyword>
<accession>A0A174DPC6</accession>
<sequence length="477" mass="55578">MRKNCSKDVSREHRIEILFVFGVFLFYFLWSCTQRYNFSADESMRYQIAQFIYEHGSLPRGDDPLIRNEDWGTSYAFNPILSYMASAVLMKGMSLFTTNEWMLLLSARFVNVLLGALMAWVVLKAAKLLFPRRYAWMFTALVVFLPGNVILYSYVNCDALAMCSTAIIFYSWVKAYKEGWNWTTCAVSAIGMGLCFLSYYNAYGFILTTFFFFVGTMLTDQEKAPKERWKEMIQKGLFILVIVCVIALWWFIRNAILYHGDFLGRETSSACAELYARAKYKPSNSKTFQKKGDSMLCMIFYRPVYLEHDWLVTVLYSFVGAFGYNRIYLSKMIIVPYLCCLGIGLILMRNCCQRDFFFWNADGTQTAIAGKTKRKWSKTGWFTWANVFALLIPNYLNAYYSYSSDFQPQGRYSMPMLIPLMYFVTKGVQAFLKREKKLQKYEKLFCILVCVAAAALAAFTWARIIYPMYLQNYYGLR</sequence>
<reference evidence="12" key="2">
    <citation type="submission" date="2022-01" db="EMBL/GenBank/DDBJ databases">
        <title>Collection of gut derived symbiotic bacterial strains cultured from healthy donors.</title>
        <authorList>
            <person name="Lin H."/>
            <person name="Kohout C."/>
            <person name="Waligurski E."/>
            <person name="Pamer E.G."/>
        </authorList>
    </citation>
    <scope>NUCLEOTIDE SEQUENCE</scope>
    <source>
        <strain evidence="12">DFI.5.49</strain>
    </source>
</reference>
<name>A0A174DPC6_9FIRM</name>
<evidence type="ECO:0000256" key="1">
    <source>
        <dbReference type="ARBA" id="ARBA00004651"/>
    </source>
</evidence>
<dbReference type="STRING" id="1150298.ERS852406_01610"/>
<feature type="transmembrane region" description="Helical" evidence="8">
    <location>
        <begin position="202"/>
        <end position="220"/>
    </location>
</feature>
<evidence type="ECO:0000256" key="3">
    <source>
        <dbReference type="ARBA" id="ARBA00022676"/>
    </source>
</evidence>
<evidence type="ECO:0000259" key="9">
    <source>
        <dbReference type="Pfam" id="PF13231"/>
    </source>
</evidence>
<reference evidence="13 14" key="1">
    <citation type="submission" date="2015-09" db="EMBL/GenBank/DDBJ databases">
        <authorList>
            <consortium name="Pathogen Informatics"/>
        </authorList>
    </citation>
    <scope>NUCLEOTIDE SEQUENCE [LARGE SCALE GENOMIC DNA]</scope>
    <source>
        <strain evidence="10 13">2789STDY5608849</strain>
        <strain evidence="11 14">2789STDY5834885</strain>
    </source>
</reference>
<dbReference type="EMBL" id="CYYV01000007">
    <property type="protein sequence ID" value="CUO27077.1"/>
    <property type="molecule type" value="Genomic_DNA"/>
</dbReference>
<feature type="transmembrane region" description="Helical" evidence="8">
    <location>
        <begin position="412"/>
        <end position="432"/>
    </location>
</feature>
<gene>
    <name evidence="10" type="ORF">ERS852406_01610</name>
    <name evidence="11" type="ORF">ERS852498_00519</name>
    <name evidence="12" type="ORF">L0N21_11900</name>
</gene>
<dbReference type="Proteomes" id="UP000095706">
    <property type="component" value="Unassembled WGS sequence"/>
</dbReference>
<dbReference type="PANTHER" id="PTHR33908">
    <property type="entry name" value="MANNOSYLTRANSFERASE YKCB-RELATED"/>
    <property type="match status" value="1"/>
</dbReference>
<feature type="transmembrane region" description="Helical" evidence="8">
    <location>
        <begin position="101"/>
        <end position="123"/>
    </location>
</feature>
<dbReference type="EMBL" id="JAKNFS010000015">
    <property type="protein sequence ID" value="MCG4766204.1"/>
    <property type="molecule type" value="Genomic_DNA"/>
</dbReference>
<dbReference type="EMBL" id="CZAL01000002">
    <property type="protein sequence ID" value="CUO80286.1"/>
    <property type="molecule type" value="Genomic_DNA"/>
</dbReference>
<comment type="subcellular location">
    <subcellularLocation>
        <location evidence="1">Cell membrane</location>
        <topology evidence="1">Multi-pass membrane protein</topology>
    </subcellularLocation>
</comment>